<dbReference type="InterPro" id="IPR054831">
    <property type="entry name" value="UPF0122_fam_protein"/>
</dbReference>
<dbReference type="EMBL" id="JQBP01000003">
    <property type="protein sequence ID" value="KRN75022.1"/>
    <property type="molecule type" value="Genomic_DNA"/>
</dbReference>
<evidence type="ECO:0000256" key="3">
    <source>
        <dbReference type="HAMAP-Rule" id="MF_00245"/>
    </source>
</evidence>
<dbReference type="OrthoDB" id="6392at2"/>
<dbReference type="NCBIfam" id="NF001070">
    <property type="entry name" value="PRK00118.1-6"/>
    <property type="match status" value="1"/>
</dbReference>
<dbReference type="PANTHER" id="PTHR40083">
    <property type="entry name" value="UPF0122 PROTEIN CBO2450/CLC_2298"/>
    <property type="match status" value="1"/>
</dbReference>
<evidence type="ECO:0000256" key="2">
    <source>
        <dbReference type="ARBA" id="ARBA00024764"/>
    </source>
</evidence>
<proteinExistence type="inferred from homology"/>
<dbReference type="InterPro" id="IPR036388">
    <property type="entry name" value="WH-like_DNA-bd_sf"/>
</dbReference>
<evidence type="ECO:0000256" key="1">
    <source>
        <dbReference type="ARBA" id="ARBA00008720"/>
    </source>
</evidence>
<dbReference type="InterPro" id="IPR007394">
    <property type="entry name" value="UPF0122"/>
</dbReference>
<dbReference type="PANTHER" id="PTHR40083:SF1">
    <property type="entry name" value="UPF0122 PROTEIN YLXM"/>
    <property type="match status" value="1"/>
</dbReference>
<name>A0A0R2JCI5_9LACO</name>
<sequence length="114" mass="13645">MELEKTNRLNILFATYRALLTKKQDDYLTLYYEDDYSLGEIAEEFNVSRQAVYDNLKRSTQALENYEAKLHIYQNYLERQTTLTALQTYVEQNYRQDQKLSNLVRSLAVQEEEN</sequence>
<dbReference type="RefSeq" id="WP_057755051.1">
    <property type="nucleotide sequence ID" value="NZ_JQBP01000003.1"/>
</dbReference>
<gene>
    <name evidence="4" type="ORF">IV73_GL000779</name>
</gene>
<dbReference type="SUPFAM" id="SSF88659">
    <property type="entry name" value="Sigma3 and sigma4 domains of RNA polymerase sigma factors"/>
    <property type="match status" value="1"/>
</dbReference>
<comment type="function">
    <text evidence="2 3">Might take part in the signal recognition particle (SRP) pathway. This is inferred from the conservation of its genetic proximity to ftsY/ffh. May be a regulatory protein.</text>
</comment>
<dbReference type="NCBIfam" id="NF045758">
    <property type="entry name" value="YlxM"/>
    <property type="match status" value="1"/>
</dbReference>
<comment type="similarity">
    <text evidence="1 3">Belongs to the UPF0122 family.</text>
</comment>
<dbReference type="Proteomes" id="UP000051655">
    <property type="component" value="Unassembled WGS sequence"/>
</dbReference>
<evidence type="ECO:0000313" key="5">
    <source>
        <dbReference type="Proteomes" id="UP000051655"/>
    </source>
</evidence>
<organism evidence="4 5">
    <name type="scientific">Weissella kandleri</name>
    <dbReference type="NCBI Taxonomy" id="1616"/>
    <lineage>
        <taxon>Bacteria</taxon>
        <taxon>Bacillati</taxon>
        <taxon>Bacillota</taxon>
        <taxon>Bacilli</taxon>
        <taxon>Lactobacillales</taxon>
        <taxon>Lactobacillaceae</taxon>
        <taxon>Weissella</taxon>
    </lineage>
</organism>
<dbReference type="Gene3D" id="1.10.10.10">
    <property type="entry name" value="Winged helix-like DNA-binding domain superfamily/Winged helix DNA-binding domain"/>
    <property type="match status" value="1"/>
</dbReference>
<protein>
    <recommendedName>
        <fullName evidence="3">UPF0122 protein IV73_GL000779</fullName>
    </recommendedName>
</protein>
<dbReference type="HAMAP" id="MF_00245">
    <property type="entry name" value="UPF0122"/>
    <property type="match status" value="1"/>
</dbReference>
<dbReference type="NCBIfam" id="NF001068">
    <property type="entry name" value="PRK00118.1-4"/>
    <property type="match status" value="1"/>
</dbReference>
<dbReference type="Pfam" id="PF04297">
    <property type="entry name" value="UPF0122"/>
    <property type="match status" value="1"/>
</dbReference>
<dbReference type="InterPro" id="IPR013324">
    <property type="entry name" value="RNA_pol_sigma_r3/r4-like"/>
</dbReference>
<dbReference type="STRING" id="1616.IV73_GL000779"/>
<evidence type="ECO:0000313" key="4">
    <source>
        <dbReference type="EMBL" id="KRN75022.1"/>
    </source>
</evidence>
<dbReference type="PATRIC" id="fig|1616.3.peg.799"/>
<accession>A0A0R2JCI5</accession>
<reference evidence="4 5" key="1">
    <citation type="journal article" date="2015" name="Genome Announc.">
        <title>Expanding the biotechnology potential of lactobacilli through comparative genomics of 213 strains and associated genera.</title>
        <authorList>
            <person name="Sun Z."/>
            <person name="Harris H.M."/>
            <person name="McCann A."/>
            <person name="Guo C."/>
            <person name="Argimon S."/>
            <person name="Zhang W."/>
            <person name="Yang X."/>
            <person name="Jeffery I.B."/>
            <person name="Cooney J.C."/>
            <person name="Kagawa T.F."/>
            <person name="Liu W."/>
            <person name="Song Y."/>
            <person name="Salvetti E."/>
            <person name="Wrobel A."/>
            <person name="Rasinkangas P."/>
            <person name="Parkhill J."/>
            <person name="Rea M.C."/>
            <person name="O'Sullivan O."/>
            <person name="Ritari J."/>
            <person name="Douillard F.P."/>
            <person name="Paul Ross R."/>
            <person name="Yang R."/>
            <person name="Briner A.E."/>
            <person name="Felis G.E."/>
            <person name="de Vos W.M."/>
            <person name="Barrangou R."/>
            <person name="Klaenhammer T.R."/>
            <person name="Caufield P.W."/>
            <person name="Cui Y."/>
            <person name="Zhang H."/>
            <person name="O'Toole P.W."/>
        </authorList>
    </citation>
    <scope>NUCLEOTIDE SEQUENCE [LARGE SCALE GENOMIC DNA]</scope>
    <source>
        <strain evidence="4 5">DSM 20593</strain>
    </source>
</reference>
<keyword evidence="5" id="KW-1185">Reference proteome</keyword>
<dbReference type="AlphaFoldDB" id="A0A0R2JCI5"/>
<comment type="caution">
    <text evidence="4">The sequence shown here is derived from an EMBL/GenBank/DDBJ whole genome shotgun (WGS) entry which is preliminary data.</text>
</comment>